<feature type="compositionally biased region" description="Polar residues" evidence="7">
    <location>
        <begin position="76"/>
        <end position="89"/>
    </location>
</feature>
<keyword evidence="5" id="KW-0472">Membrane</keyword>
<feature type="region of interest" description="Disordered" evidence="7">
    <location>
        <begin position="181"/>
        <end position="203"/>
    </location>
</feature>
<proteinExistence type="predicted"/>
<feature type="compositionally biased region" description="Polar residues" evidence="7">
    <location>
        <begin position="14"/>
        <end position="35"/>
    </location>
</feature>
<keyword evidence="2" id="KW-1003">Cell membrane</keyword>
<dbReference type="GO" id="GO:0032587">
    <property type="term" value="C:ruffle membrane"/>
    <property type="evidence" value="ECO:0007669"/>
    <property type="project" value="UniProtKB-SubCell"/>
</dbReference>
<reference evidence="11" key="1">
    <citation type="journal article" date="2006" name="Science">
        <title>Ancient noncoding elements conserved in the human genome.</title>
        <authorList>
            <person name="Venkatesh B."/>
            <person name="Kirkness E.F."/>
            <person name="Loh Y.H."/>
            <person name="Halpern A.L."/>
            <person name="Lee A.P."/>
            <person name="Johnson J."/>
            <person name="Dandona N."/>
            <person name="Viswanathan L.D."/>
            <person name="Tay A."/>
            <person name="Venter J.C."/>
            <person name="Strausberg R.L."/>
            <person name="Brenner S."/>
        </authorList>
    </citation>
    <scope>NUCLEOTIDE SEQUENCE [LARGE SCALE GENOMIC DNA]</scope>
</reference>
<dbReference type="GO" id="GO:0032012">
    <property type="term" value="P:regulation of ARF protein signal transduction"/>
    <property type="evidence" value="ECO:0007669"/>
    <property type="project" value="InterPro"/>
</dbReference>
<dbReference type="CDD" id="cd13295">
    <property type="entry name" value="PH_EFA6"/>
    <property type="match status" value="1"/>
</dbReference>
<reference evidence="11" key="3">
    <citation type="journal article" date="2014" name="Nature">
        <title>Elephant shark genome provides unique insights into gnathostome evolution.</title>
        <authorList>
            <consortium name="International Elephant Shark Genome Sequencing Consortium"/>
            <person name="Venkatesh B."/>
            <person name="Lee A.P."/>
            <person name="Ravi V."/>
            <person name="Maurya A.K."/>
            <person name="Lian M.M."/>
            <person name="Swann J.B."/>
            <person name="Ohta Y."/>
            <person name="Flajnik M.F."/>
            <person name="Sutoh Y."/>
            <person name="Kasahara M."/>
            <person name="Hoon S."/>
            <person name="Gangu V."/>
            <person name="Roy S.W."/>
            <person name="Irimia M."/>
            <person name="Korzh V."/>
            <person name="Kondrychyn I."/>
            <person name="Lim Z.W."/>
            <person name="Tay B.H."/>
            <person name="Tohari S."/>
            <person name="Kong K.W."/>
            <person name="Ho S."/>
            <person name="Lorente-Galdos B."/>
            <person name="Quilez J."/>
            <person name="Marques-Bonet T."/>
            <person name="Raney B.J."/>
            <person name="Ingham P.W."/>
            <person name="Tay A."/>
            <person name="Hillier L.W."/>
            <person name="Minx P."/>
            <person name="Boehm T."/>
            <person name="Wilson R.K."/>
            <person name="Brenner S."/>
            <person name="Warren W.C."/>
        </authorList>
    </citation>
    <scope>NUCLEOTIDE SEQUENCE [LARGE SCALE GENOMIC DNA]</scope>
</reference>
<keyword evidence="3" id="KW-0597">Phosphoprotein</keyword>
<evidence type="ECO:0000256" key="5">
    <source>
        <dbReference type="ARBA" id="ARBA00023136"/>
    </source>
</evidence>
<dbReference type="Proteomes" id="UP000314986">
    <property type="component" value="Unassembled WGS sequence"/>
</dbReference>
<feature type="domain" description="PH" evidence="8">
    <location>
        <begin position="463"/>
        <end position="575"/>
    </location>
</feature>
<dbReference type="InterPro" id="IPR035999">
    <property type="entry name" value="Sec7_dom_sf"/>
</dbReference>
<protein>
    <submittedName>
        <fullName evidence="10">Pleckstrin and Sec7 domain containing a</fullName>
    </submittedName>
</protein>
<dbReference type="Gene3D" id="2.30.29.30">
    <property type="entry name" value="Pleckstrin-homology domain (PH domain)/Phosphotyrosine-binding domain (PTB)"/>
    <property type="match status" value="1"/>
</dbReference>
<evidence type="ECO:0000259" key="8">
    <source>
        <dbReference type="PROSITE" id="PS50003"/>
    </source>
</evidence>
<evidence type="ECO:0000259" key="9">
    <source>
        <dbReference type="PROSITE" id="PS50190"/>
    </source>
</evidence>
<dbReference type="FunFam" id="2.30.29.30:FF:000054">
    <property type="entry name" value="PH and SEC7 domain-containing protein 3"/>
    <property type="match status" value="1"/>
</dbReference>
<dbReference type="SMART" id="SM00222">
    <property type="entry name" value="Sec7"/>
    <property type="match status" value="1"/>
</dbReference>
<dbReference type="CDD" id="cd00171">
    <property type="entry name" value="Sec7"/>
    <property type="match status" value="1"/>
</dbReference>
<dbReference type="GO" id="GO:0005085">
    <property type="term" value="F:guanyl-nucleotide exchange factor activity"/>
    <property type="evidence" value="ECO:0007669"/>
    <property type="project" value="InterPro"/>
</dbReference>
<reference evidence="10" key="5">
    <citation type="submission" date="2025-09" db="UniProtKB">
        <authorList>
            <consortium name="Ensembl"/>
        </authorList>
    </citation>
    <scope>IDENTIFICATION</scope>
</reference>
<dbReference type="SUPFAM" id="SSF50729">
    <property type="entry name" value="PH domain-like"/>
    <property type="match status" value="1"/>
</dbReference>
<dbReference type="PROSITE" id="PS50003">
    <property type="entry name" value="PH_DOMAIN"/>
    <property type="match status" value="1"/>
</dbReference>
<dbReference type="Ensembl" id="ENSCMIT00000004266.1">
    <property type="protein sequence ID" value="ENSCMIP00000004110.1"/>
    <property type="gene ID" value="ENSCMIG00000001910.1"/>
</dbReference>
<dbReference type="FunFam" id="1.10.1000.11:FF:000004">
    <property type="entry name" value="PH and SEC7 domain-containing protein 2"/>
    <property type="match status" value="1"/>
</dbReference>
<evidence type="ECO:0000313" key="11">
    <source>
        <dbReference type="Proteomes" id="UP000314986"/>
    </source>
</evidence>
<reference evidence="11" key="2">
    <citation type="journal article" date="2007" name="PLoS Biol.">
        <title>Survey sequencing and comparative analysis of the elephant shark (Callorhinchus milii) genome.</title>
        <authorList>
            <person name="Venkatesh B."/>
            <person name="Kirkness E.F."/>
            <person name="Loh Y.H."/>
            <person name="Halpern A.L."/>
            <person name="Lee A.P."/>
            <person name="Johnson J."/>
            <person name="Dandona N."/>
            <person name="Viswanathan L.D."/>
            <person name="Tay A."/>
            <person name="Venter J.C."/>
            <person name="Strausberg R.L."/>
            <person name="Brenner S."/>
        </authorList>
    </citation>
    <scope>NUCLEOTIDE SEQUENCE [LARGE SCALE GENOMIC DNA]</scope>
</reference>
<dbReference type="InterPro" id="IPR001849">
    <property type="entry name" value="PH_domain"/>
</dbReference>
<evidence type="ECO:0000256" key="3">
    <source>
        <dbReference type="ARBA" id="ARBA00022553"/>
    </source>
</evidence>
<dbReference type="PROSITE" id="PS50190">
    <property type="entry name" value="SEC7"/>
    <property type="match status" value="1"/>
</dbReference>
<evidence type="ECO:0000256" key="4">
    <source>
        <dbReference type="ARBA" id="ARBA00023054"/>
    </source>
</evidence>
<evidence type="ECO:0000256" key="6">
    <source>
        <dbReference type="ARBA" id="ARBA00023273"/>
    </source>
</evidence>
<keyword evidence="11" id="KW-1185">Reference proteome</keyword>
<feature type="domain" description="SEC7" evidence="9">
    <location>
        <begin position="248"/>
        <end position="413"/>
    </location>
</feature>
<accession>A0A4W3GMG4</accession>
<sequence>YQETNLDEVMAEDNVTSPELPGQSSSIHHSTNPDDSAQIDRDVDFVSRLPAGTTGNLHEYGDKLNSDAAGDEVFSQPESATDNRSQSCSPLAHPPFLPLTDGTDTFSKQFERILESHRAKGTSYTSLDSVDVLSSPARNHENYFTFDLPTLTPAIQEQIKESARLIEQNFLPCAHAHDESCATSTHGSDWPGSPRRKEIRAQRNQNVSPMVVYSKSENLLTRCQLDGNLNHLTTDTESEMDSTEQLALGSTDTLANGNKSDLDAAKRLARRLYNLDGFKKSDVARHLGKNNDFSKMVAEEYLRFFDFTGMSLDQALRAFLKEFALMGETQERERVLIHFSHRYHQCNPGKISAEDGIHTLTCALMLLNTDLHGHNIGKRMSCSEFIGNLEGLNDGKDFPKDLLKVLYSSIKNEKLQWTINEEELRKSLSELADDRTDPSLKAMKRISSGSNPFLDIMQDPNAATYKHGFLVRKVHADSDGKKTPRGKRGWKTFYAVLKGMILYLQKDEYKSDKQLSDEDLKNAISIHHSLAERASDYKKSNVFYLKTADWRIFLFQAPSPEMMQSWITRINLVTGMFSAPPFPAAIGSQKKFSRPLLPTTTTRLSLEEQVKAHEARLKSMTVDLAEHHSYPPDKKVKGKELEEYRQKEDYLEFEKVRFSTYVLLLCAKLKAGTDDLDKFESTLFDTVESEGNGLKKSRSSPSLNPEQPIITIRVKRNTSERRSYRQAISTKHKL</sequence>
<dbReference type="SUPFAM" id="SSF48425">
    <property type="entry name" value="Sec7 domain"/>
    <property type="match status" value="1"/>
</dbReference>
<dbReference type="InterPro" id="IPR023394">
    <property type="entry name" value="Sec7_C_sf"/>
</dbReference>
<dbReference type="InterPro" id="IPR011993">
    <property type="entry name" value="PH-like_dom_sf"/>
</dbReference>
<feature type="region of interest" description="Disordered" evidence="7">
    <location>
        <begin position="1"/>
        <end position="102"/>
    </location>
</feature>
<dbReference type="InterPro" id="IPR041681">
    <property type="entry name" value="PH_9"/>
</dbReference>
<feature type="compositionally biased region" description="Acidic residues" evidence="7">
    <location>
        <begin position="1"/>
        <end position="11"/>
    </location>
</feature>
<evidence type="ECO:0000256" key="1">
    <source>
        <dbReference type="ARBA" id="ARBA00004632"/>
    </source>
</evidence>
<evidence type="ECO:0000256" key="2">
    <source>
        <dbReference type="ARBA" id="ARBA00022475"/>
    </source>
</evidence>
<gene>
    <name evidence="10" type="primary">LOC103181165</name>
</gene>
<keyword evidence="6" id="KW-0966">Cell projection</keyword>
<dbReference type="SMART" id="SM00233">
    <property type="entry name" value="PH"/>
    <property type="match status" value="1"/>
</dbReference>
<evidence type="ECO:0000256" key="7">
    <source>
        <dbReference type="SAM" id="MobiDB-lite"/>
    </source>
</evidence>
<dbReference type="AlphaFoldDB" id="A0A4W3GMG4"/>
<comment type="subcellular location">
    <subcellularLocation>
        <location evidence="1">Cell projection</location>
        <location evidence="1">Ruffle membrane</location>
    </subcellularLocation>
</comment>
<name>A0A4W3GMG4_CALMI</name>
<dbReference type="InterPro" id="IPR000904">
    <property type="entry name" value="Sec7_dom"/>
</dbReference>
<dbReference type="PANTHER" id="PTHR10663">
    <property type="entry name" value="GUANYL-NUCLEOTIDE EXCHANGE FACTOR"/>
    <property type="match status" value="1"/>
</dbReference>
<reference evidence="10" key="4">
    <citation type="submission" date="2025-08" db="UniProtKB">
        <authorList>
            <consortium name="Ensembl"/>
        </authorList>
    </citation>
    <scope>IDENTIFICATION</scope>
</reference>
<dbReference type="PANTHER" id="PTHR10663:SF334">
    <property type="entry name" value="PH AND SEC7 DOMAIN-CONTAINING PROTEIN 1"/>
    <property type="match status" value="1"/>
</dbReference>
<dbReference type="Gene3D" id="1.10.1000.11">
    <property type="entry name" value="Arf Nucleotide-binding Site Opener,domain 2"/>
    <property type="match status" value="1"/>
</dbReference>
<organism evidence="10 11">
    <name type="scientific">Callorhinchus milii</name>
    <name type="common">Ghost shark</name>
    <dbReference type="NCBI Taxonomy" id="7868"/>
    <lineage>
        <taxon>Eukaryota</taxon>
        <taxon>Metazoa</taxon>
        <taxon>Chordata</taxon>
        <taxon>Craniata</taxon>
        <taxon>Vertebrata</taxon>
        <taxon>Chondrichthyes</taxon>
        <taxon>Holocephali</taxon>
        <taxon>Chimaeriformes</taxon>
        <taxon>Callorhinchidae</taxon>
        <taxon>Callorhinchus</taxon>
    </lineage>
</organism>
<dbReference type="Pfam" id="PF15410">
    <property type="entry name" value="PH_9"/>
    <property type="match status" value="1"/>
</dbReference>
<keyword evidence="4" id="KW-0175">Coiled coil</keyword>
<evidence type="ECO:0000313" key="10">
    <source>
        <dbReference type="Ensembl" id="ENSCMIP00000004110.1"/>
    </source>
</evidence>
<dbReference type="Pfam" id="PF01369">
    <property type="entry name" value="Sec7"/>
    <property type="match status" value="1"/>
</dbReference>
<dbReference type="GeneTree" id="ENSGT00940000155061"/>